<accession>A0A6H1ZRW2</accession>
<dbReference type="EMBL" id="MT144771">
    <property type="protein sequence ID" value="QJH99143.1"/>
    <property type="molecule type" value="Genomic_DNA"/>
</dbReference>
<organism evidence="1">
    <name type="scientific">viral metagenome</name>
    <dbReference type="NCBI Taxonomy" id="1070528"/>
    <lineage>
        <taxon>unclassified sequences</taxon>
        <taxon>metagenomes</taxon>
        <taxon>organismal metagenomes</taxon>
    </lineage>
</organism>
<dbReference type="EMBL" id="MT144180">
    <property type="protein sequence ID" value="QJA50202.1"/>
    <property type="molecule type" value="Genomic_DNA"/>
</dbReference>
<dbReference type="Gene3D" id="3.30.420.240">
    <property type="match status" value="1"/>
</dbReference>
<evidence type="ECO:0000313" key="2">
    <source>
        <dbReference type="EMBL" id="QJH99143.1"/>
    </source>
</evidence>
<dbReference type="AlphaFoldDB" id="A0A6H1ZRW2"/>
<reference evidence="1" key="1">
    <citation type="submission" date="2020-03" db="EMBL/GenBank/DDBJ databases">
        <title>The deep terrestrial virosphere.</title>
        <authorList>
            <person name="Holmfeldt K."/>
            <person name="Nilsson E."/>
            <person name="Simone D."/>
            <person name="Lopez-Fernandez M."/>
            <person name="Wu X."/>
            <person name="de Brujin I."/>
            <person name="Lundin D."/>
            <person name="Andersson A."/>
            <person name="Bertilsson S."/>
            <person name="Dopson M."/>
        </authorList>
    </citation>
    <scope>NUCLEOTIDE SEQUENCE</scope>
    <source>
        <strain evidence="1">TM448A01637</strain>
        <strain evidence="2">TM448B01497</strain>
    </source>
</reference>
<proteinExistence type="predicted"/>
<protein>
    <submittedName>
        <fullName evidence="1">Putative terminase</fullName>
    </submittedName>
</protein>
<sequence length="249" mass="28930">MDDWYETYVKSKYSEFELEQEYPETVEQALSPSKVICRFDKDALNSMMQDVSHPIEARFDGMVRIYKAPVAGRKYCFGIDPSEGGYDYSVGTIIDWQTCEQVAEFRCKLPVDDQARIILDLYNLYFSPFIAPERNADGRRLIDKLLGLGIKNFYHTSKDKPGWWTDSKSRPVMIADLAEMVSKRNLRVYNREAINEFYSFIRTEKHPEGIATKGRHDDYVIAWAITLQLRKHMPTGGVSIKSFKYRETA</sequence>
<name>A0A6H1ZRW2_9ZZZZ</name>
<evidence type="ECO:0000313" key="1">
    <source>
        <dbReference type="EMBL" id="QJA50202.1"/>
    </source>
</evidence>
<gene>
    <name evidence="1" type="ORF">TM448A01637_0013</name>
    <name evidence="2" type="ORF">TM448B01497_0008</name>
</gene>